<sequence length="267" mass="31172">MIGSDGIPVSSIEGHNLIEQGLIASSFLDLDILKKLRRELDYEVIDNEFDYKRKAALEETMRTFPPEKKSSQNEEMLQLKKELRLPPENTEFWLSLPRTFSRQSARFELPLDKRVLNTMTPIEYVQKHVAITSGRRLLYNRVFNRHKKEIDEDEEDVDVNERKLSGMKMIIALGEVMGRPMSQDEAQEFQNLVGWKNDDWLDFRTWCGICALCERIFAPRFCSQLLPRDVDPCNEVEKADFDTLSRRLVDLEPDPRLVTILQGIHDL</sequence>
<dbReference type="PANTHER" id="PTHR36696">
    <property type="entry name" value="AGAP012002-PA"/>
    <property type="match status" value="1"/>
</dbReference>
<evidence type="ECO:0000313" key="1">
    <source>
        <dbReference type="EMBL" id="JAS33564.1"/>
    </source>
</evidence>
<protein>
    <submittedName>
        <fullName evidence="1">Uncharacterized protein</fullName>
    </submittedName>
</protein>
<dbReference type="AlphaFoldDB" id="A0A1B6E6S1"/>
<dbReference type="EMBL" id="GEDC01003734">
    <property type="protein sequence ID" value="JAS33564.1"/>
    <property type="molecule type" value="Transcribed_RNA"/>
</dbReference>
<organism evidence="1">
    <name type="scientific">Clastoptera arizonana</name>
    <name type="common">Arizona spittle bug</name>
    <dbReference type="NCBI Taxonomy" id="38151"/>
    <lineage>
        <taxon>Eukaryota</taxon>
        <taxon>Metazoa</taxon>
        <taxon>Ecdysozoa</taxon>
        <taxon>Arthropoda</taxon>
        <taxon>Hexapoda</taxon>
        <taxon>Insecta</taxon>
        <taxon>Pterygota</taxon>
        <taxon>Neoptera</taxon>
        <taxon>Paraneoptera</taxon>
        <taxon>Hemiptera</taxon>
        <taxon>Auchenorrhyncha</taxon>
        <taxon>Cercopoidea</taxon>
        <taxon>Clastopteridae</taxon>
        <taxon>Clastoptera</taxon>
    </lineage>
</organism>
<reference evidence="1" key="1">
    <citation type="submission" date="2015-12" db="EMBL/GenBank/DDBJ databases">
        <title>De novo transcriptome assembly of four potential Pierce s Disease insect vectors from Arizona vineyards.</title>
        <authorList>
            <person name="Tassone E.E."/>
        </authorList>
    </citation>
    <scope>NUCLEOTIDE SEQUENCE</scope>
</reference>
<proteinExistence type="predicted"/>
<dbReference type="PANTHER" id="PTHR36696:SF1">
    <property type="entry name" value="EF-HAND DOMAIN-CONTAINING PROTEIN"/>
    <property type="match status" value="1"/>
</dbReference>
<accession>A0A1B6E6S1</accession>
<gene>
    <name evidence="1" type="ORF">g.12356</name>
</gene>
<name>A0A1B6E6S1_9HEMI</name>